<proteinExistence type="predicted"/>
<dbReference type="InterPro" id="IPR024735">
    <property type="entry name" value="TcpC"/>
</dbReference>
<gene>
    <name evidence="3" type="ORF">O4U47_01730</name>
</gene>
<accession>A0ABT4TET7</accession>
<dbReference type="Proteomes" id="UP001165685">
    <property type="component" value="Unassembled WGS sequence"/>
</dbReference>
<evidence type="ECO:0000256" key="1">
    <source>
        <dbReference type="SAM" id="MobiDB-lite"/>
    </source>
</evidence>
<keyword evidence="2" id="KW-0472">Membrane</keyword>
<dbReference type="CDD" id="cd16428">
    <property type="entry name" value="TcpC_C"/>
    <property type="match status" value="1"/>
</dbReference>
<dbReference type="Pfam" id="PF12642">
    <property type="entry name" value="TpcC"/>
    <property type="match status" value="1"/>
</dbReference>
<dbReference type="EMBL" id="JAQFWP010000002">
    <property type="protein sequence ID" value="MDA2803218.1"/>
    <property type="molecule type" value="Genomic_DNA"/>
</dbReference>
<dbReference type="RefSeq" id="WP_270675466.1">
    <property type="nucleotide sequence ID" value="NZ_JAQFWP010000002.1"/>
</dbReference>
<sequence length="323" mass="34077">MARRSTARSGGTPEAADAADDVRGGAGRLRRPRAGSGGRWWVWVGRAVLWAFIIVVLFNGVWHPLREGIATPSDDGGAQEEPQEERFPEAAAGAFAGRFAEHYLNAPEDGAEADRATALAEFVPEGDADAFNVPAGSLTGSEIQVVTVTPEDANNAVVTLSAQVNGEPMSLDVPVYAEDASSLVVSGPPALLAAPDKADLPEAPGGEGDSEAREELEPVLTSFFEAYAETPEHLTRYVENGATVARLPQGALEFGGLDDVAVPARGEVGEDDVRQATATVEWRIPGGGDEAATLTQSYRITVVRSDGEWYVRDLQGAPHSFGR</sequence>
<keyword evidence="2" id="KW-1133">Transmembrane helix</keyword>
<evidence type="ECO:0000313" key="4">
    <source>
        <dbReference type="Proteomes" id="UP001165685"/>
    </source>
</evidence>
<dbReference type="CDD" id="cd16386">
    <property type="entry name" value="TcpC_N"/>
    <property type="match status" value="1"/>
</dbReference>
<name>A0ABT4TET7_9ACTN</name>
<evidence type="ECO:0000313" key="3">
    <source>
        <dbReference type="EMBL" id="MDA2803218.1"/>
    </source>
</evidence>
<feature type="transmembrane region" description="Helical" evidence="2">
    <location>
        <begin position="40"/>
        <end position="62"/>
    </location>
</feature>
<comment type="caution">
    <text evidence="3">The sequence shown here is derived from an EMBL/GenBank/DDBJ whole genome shotgun (WGS) entry which is preliminary data.</text>
</comment>
<dbReference type="Gene3D" id="3.10.450.540">
    <property type="match status" value="1"/>
</dbReference>
<keyword evidence="2" id="KW-0812">Transmembrane</keyword>
<dbReference type="InterPro" id="IPR035628">
    <property type="entry name" value="TcpC_C"/>
</dbReference>
<organism evidence="3 4">
    <name type="scientific">Nocardiopsis suaedae</name>
    <dbReference type="NCBI Taxonomy" id="3018444"/>
    <lineage>
        <taxon>Bacteria</taxon>
        <taxon>Bacillati</taxon>
        <taxon>Actinomycetota</taxon>
        <taxon>Actinomycetes</taxon>
        <taxon>Streptosporangiales</taxon>
        <taxon>Nocardiopsidaceae</taxon>
        <taxon>Nocardiopsis</taxon>
    </lineage>
</organism>
<protein>
    <submittedName>
        <fullName evidence="3">Conjugal transfer protein</fullName>
    </submittedName>
</protein>
<feature type="region of interest" description="Disordered" evidence="1">
    <location>
        <begin position="1"/>
        <end position="35"/>
    </location>
</feature>
<keyword evidence="4" id="KW-1185">Reference proteome</keyword>
<reference evidence="3" key="1">
    <citation type="submission" date="2023-01" db="EMBL/GenBank/DDBJ databases">
        <title>Draft genome sequence of Nocardiopsis sp. LSu2-4 isolated from halophytes.</title>
        <authorList>
            <person name="Duangmal K."/>
            <person name="Chantavorakit T."/>
        </authorList>
    </citation>
    <scope>NUCLEOTIDE SEQUENCE</scope>
    <source>
        <strain evidence="3">LSu2-4</strain>
    </source>
</reference>
<evidence type="ECO:0000256" key="2">
    <source>
        <dbReference type="SAM" id="Phobius"/>
    </source>
</evidence>
<feature type="region of interest" description="Disordered" evidence="1">
    <location>
        <begin position="194"/>
        <end position="214"/>
    </location>
</feature>